<keyword evidence="2" id="KW-1185">Reference proteome</keyword>
<reference evidence="2" key="1">
    <citation type="submission" date="2009-07" db="EMBL/GenBank/DDBJ databases">
        <title>Complete sequence of chromosome of Methylovorus sp. SIP3-4.</title>
        <authorList>
            <person name="Lucas S."/>
            <person name="Copeland A."/>
            <person name="Lapidus A."/>
            <person name="Glavina del Rio T."/>
            <person name="Tice H."/>
            <person name="Bruce D."/>
            <person name="Goodwin L."/>
            <person name="Pitluck S."/>
            <person name="Clum A."/>
            <person name="Larimer F."/>
            <person name="Land M."/>
            <person name="Hauser L."/>
            <person name="Kyrpides N."/>
            <person name="Mikhailova N."/>
            <person name="Kayluzhnaya M."/>
            <person name="Chistoserdova L."/>
        </authorList>
    </citation>
    <scope>NUCLEOTIDE SEQUENCE [LARGE SCALE GENOMIC DNA]</scope>
    <source>
        <strain evidence="2">SIP3-4</strain>
    </source>
</reference>
<dbReference type="STRING" id="582744.Msip34_0018"/>
<name>C6X7M5_METGS</name>
<dbReference type="HOGENOM" id="CLU_1567483_0_0_4"/>
<protein>
    <recommendedName>
        <fullName evidence="3">General stress protein 17M-like domain-containing protein</fullName>
    </recommendedName>
</protein>
<sequence>MDHYQHRVAGVYVYPQEAENTLQKLREGGLQPEQLHLLTSDRQATHEQEGSRDVLKDVIKDTAIGTVVGGGVGALGQAAIVAANVSLFVASPLLAPLAMVGWGAAVGAIAGAGAGIAQKSGDFSNFVIDAINNGYVVLLAYTRSGDETELAREIIAASGKEQHEMQVVKL</sequence>
<dbReference type="AlphaFoldDB" id="C6X7M5"/>
<dbReference type="KEGG" id="mei:Msip34_0018"/>
<evidence type="ECO:0000313" key="1">
    <source>
        <dbReference type="EMBL" id="ACT49267.1"/>
    </source>
</evidence>
<dbReference type="eggNOG" id="ENOG5032USU">
    <property type="taxonomic scope" value="Bacteria"/>
</dbReference>
<evidence type="ECO:0008006" key="3">
    <source>
        <dbReference type="Google" id="ProtNLM"/>
    </source>
</evidence>
<dbReference type="Proteomes" id="UP000002743">
    <property type="component" value="Chromosome"/>
</dbReference>
<organism evidence="1 2">
    <name type="scientific">Methylovorus glucosotrophus (strain SIP3-4)</name>
    <dbReference type="NCBI Taxonomy" id="582744"/>
    <lineage>
        <taxon>Bacteria</taxon>
        <taxon>Pseudomonadati</taxon>
        <taxon>Pseudomonadota</taxon>
        <taxon>Betaproteobacteria</taxon>
        <taxon>Nitrosomonadales</taxon>
        <taxon>Methylophilaceae</taxon>
        <taxon>Methylovorus</taxon>
    </lineage>
</organism>
<gene>
    <name evidence="1" type="ordered locus">Msip34_0018</name>
</gene>
<evidence type="ECO:0000313" key="2">
    <source>
        <dbReference type="Proteomes" id="UP000002743"/>
    </source>
</evidence>
<proteinExistence type="predicted"/>
<reference evidence="1 2" key="2">
    <citation type="journal article" date="2011" name="J. Bacteriol.">
        <title>Genomes of three methylotrophs from a single niche uncover genetic and metabolic divergence of Methylophilaceae.</title>
        <authorList>
            <person name="Lapidus A."/>
            <person name="Clum A."/>
            <person name="Labutti K."/>
            <person name="Kaluzhnaya M.G."/>
            <person name="Lim S."/>
            <person name="Beck D.A."/>
            <person name="Glavina Del Rio T."/>
            <person name="Nolan M."/>
            <person name="Mavromatis K."/>
            <person name="Huntemann M."/>
            <person name="Lucas S."/>
            <person name="Lidstrom M.E."/>
            <person name="Ivanova N."/>
            <person name="Chistoserdova L."/>
        </authorList>
    </citation>
    <scope>NUCLEOTIDE SEQUENCE [LARGE SCALE GENOMIC DNA]</scope>
    <source>
        <strain evidence="1 2">SIP3-4</strain>
    </source>
</reference>
<dbReference type="OrthoDB" id="7361836at2"/>
<dbReference type="EMBL" id="CP001674">
    <property type="protein sequence ID" value="ACT49267.1"/>
    <property type="molecule type" value="Genomic_DNA"/>
</dbReference>
<dbReference type="RefSeq" id="WP_013440843.1">
    <property type="nucleotide sequence ID" value="NC_012969.1"/>
</dbReference>
<accession>C6X7M5</accession>